<dbReference type="AlphaFoldDB" id="A0A7W8FVI0"/>
<reference evidence="2 3" key="1">
    <citation type="submission" date="2020-08" db="EMBL/GenBank/DDBJ databases">
        <title>Genomic Encyclopedia of Type Strains, Phase IV (KMG-IV): sequencing the most valuable type-strain genomes for metagenomic binning, comparative biology and taxonomic classification.</title>
        <authorList>
            <person name="Goeker M."/>
        </authorList>
    </citation>
    <scope>NUCLEOTIDE SEQUENCE [LARGE SCALE GENOMIC DNA]</scope>
    <source>
        <strain evidence="2 3">DSM 25799</strain>
    </source>
</reference>
<gene>
    <name evidence="2" type="ORF">HNQ47_000219</name>
</gene>
<feature type="region of interest" description="Disordered" evidence="1">
    <location>
        <begin position="1"/>
        <end position="21"/>
    </location>
</feature>
<name>A0A7W8FVI0_9FIRM</name>
<dbReference type="RefSeq" id="WP_183326699.1">
    <property type="nucleotide sequence ID" value="NZ_JACHHK010000001.1"/>
</dbReference>
<dbReference type="EMBL" id="JACHHK010000001">
    <property type="protein sequence ID" value="MBB5182216.1"/>
    <property type="molecule type" value="Genomic_DNA"/>
</dbReference>
<evidence type="ECO:0000313" key="2">
    <source>
        <dbReference type="EMBL" id="MBB5182216.1"/>
    </source>
</evidence>
<comment type="caution">
    <text evidence="2">The sequence shown here is derived from an EMBL/GenBank/DDBJ whole genome shotgun (WGS) entry which is preliminary data.</text>
</comment>
<evidence type="ECO:0000256" key="1">
    <source>
        <dbReference type="SAM" id="MobiDB-lite"/>
    </source>
</evidence>
<feature type="compositionally biased region" description="Basic residues" evidence="1">
    <location>
        <begin position="1"/>
        <end position="14"/>
    </location>
</feature>
<sequence>MKGRTRQRANRRRKHYEEKIEKRNAYGNKDLTVFNAVEQIRTHGKAEIELK</sequence>
<protein>
    <submittedName>
        <fullName evidence="2">Uncharacterized protein</fullName>
    </submittedName>
</protein>
<dbReference type="Proteomes" id="UP000539953">
    <property type="component" value="Unassembled WGS sequence"/>
</dbReference>
<organism evidence="2 3">
    <name type="scientific">Catenisphaera adipataccumulans</name>
    <dbReference type="NCBI Taxonomy" id="700500"/>
    <lineage>
        <taxon>Bacteria</taxon>
        <taxon>Bacillati</taxon>
        <taxon>Bacillota</taxon>
        <taxon>Erysipelotrichia</taxon>
        <taxon>Erysipelotrichales</taxon>
        <taxon>Erysipelotrichaceae</taxon>
        <taxon>Catenisphaera</taxon>
    </lineage>
</organism>
<proteinExistence type="predicted"/>
<evidence type="ECO:0000313" key="3">
    <source>
        <dbReference type="Proteomes" id="UP000539953"/>
    </source>
</evidence>
<keyword evidence="3" id="KW-1185">Reference proteome</keyword>
<accession>A0A7W8FVI0</accession>